<feature type="non-terminal residue" evidence="2">
    <location>
        <position position="1"/>
    </location>
</feature>
<sequence length="72" mass="7736">MAAKSSKDLKNKLDLKNIAEPGDKIAFHRPGGYVHYGIYAGDYTIIHVSGAENRGSVPTKAGSEVIASDFEQ</sequence>
<evidence type="ECO:0000313" key="2">
    <source>
        <dbReference type="EMBL" id="CAF4169238.1"/>
    </source>
</evidence>
<dbReference type="Pfam" id="PF04970">
    <property type="entry name" value="LRAT"/>
    <property type="match status" value="1"/>
</dbReference>
<reference evidence="2" key="1">
    <citation type="submission" date="2021-02" db="EMBL/GenBank/DDBJ databases">
        <authorList>
            <person name="Nowell W R."/>
        </authorList>
    </citation>
    <scope>NUCLEOTIDE SEQUENCE</scope>
</reference>
<accession>A0A819Z697</accession>
<name>A0A819Z697_9BILA</name>
<dbReference type="InterPro" id="IPR007053">
    <property type="entry name" value="LRAT_dom"/>
</dbReference>
<gene>
    <name evidence="2" type="ORF">OTI717_LOCUS37115</name>
</gene>
<dbReference type="AlphaFoldDB" id="A0A819Z697"/>
<dbReference type="EMBL" id="CAJOAX010016973">
    <property type="protein sequence ID" value="CAF4169238.1"/>
    <property type="molecule type" value="Genomic_DNA"/>
</dbReference>
<evidence type="ECO:0000259" key="1">
    <source>
        <dbReference type="Pfam" id="PF04970"/>
    </source>
</evidence>
<organism evidence="2 3">
    <name type="scientific">Rotaria sordida</name>
    <dbReference type="NCBI Taxonomy" id="392033"/>
    <lineage>
        <taxon>Eukaryota</taxon>
        <taxon>Metazoa</taxon>
        <taxon>Spiralia</taxon>
        <taxon>Gnathifera</taxon>
        <taxon>Rotifera</taxon>
        <taxon>Eurotatoria</taxon>
        <taxon>Bdelloidea</taxon>
        <taxon>Philodinida</taxon>
        <taxon>Philodinidae</taxon>
        <taxon>Rotaria</taxon>
    </lineage>
</organism>
<dbReference type="Gene3D" id="3.90.1720.10">
    <property type="entry name" value="endopeptidase domain like (from Nostoc punctiforme)"/>
    <property type="match status" value="1"/>
</dbReference>
<evidence type="ECO:0000313" key="3">
    <source>
        <dbReference type="Proteomes" id="UP000663823"/>
    </source>
</evidence>
<dbReference type="Proteomes" id="UP000663823">
    <property type="component" value="Unassembled WGS sequence"/>
</dbReference>
<proteinExistence type="predicted"/>
<feature type="domain" description="LRAT" evidence="1">
    <location>
        <begin position="20"/>
        <end position="54"/>
    </location>
</feature>
<protein>
    <recommendedName>
        <fullName evidence="1">LRAT domain-containing protein</fullName>
    </recommendedName>
</protein>
<comment type="caution">
    <text evidence="2">The sequence shown here is derived from an EMBL/GenBank/DDBJ whole genome shotgun (WGS) entry which is preliminary data.</text>
</comment>